<name>A0A4Q9M8D5_9APHY</name>
<reference evidence="1" key="1">
    <citation type="submission" date="2019-01" db="EMBL/GenBank/DDBJ databases">
        <title>Draft genome sequences of three monokaryotic isolates of the white-rot basidiomycete fungus Dichomitus squalens.</title>
        <authorList>
            <consortium name="DOE Joint Genome Institute"/>
            <person name="Lopez S.C."/>
            <person name="Andreopoulos B."/>
            <person name="Pangilinan J."/>
            <person name="Lipzen A."/>
            <person name="Riley R."/>
            <person name="Ahrendt S."/>
            <person name="Ng V."/>
            <person name="Barry K."/>
            <person name="Daum C."/>
            <person name="Grigoriev I.V."/>
            <person name="Hilden K.S."/>
            <person name="Makela M.R."/>
            <person name="de Vries R.P."/>
        </authorList>
    </citation>
    <scope>NUCLEOTIDE SEQUENCE [LARGE SCALE GENOMIC DNA]</scope>
    <source>
        <strain evidence="1">OM18370.1</strain>
    </source>
</reference>
<dbReference type="EMBL" id="ML143567">
    <property type="protein sequence ID" value="TBU21921.1"/>
    <property type="molecule type" value="Genomic_DNA"/>
</dbReference>
<dbReference type="AlphaFoldDB" id="A0A4Q9M8D5"/>
<gene>
    <name evidence="1" type="ORF">BD311DRAFT_771324</name>
</gene>
<protein>
    <submittedName>
        <fullName evidence="1">Uncharacterized protein</fullName>
    </submittedName>
</protein>
<proteinExistence type="predicted"/>
<sequence>MVGWMSLTAHSNRRDLSCLILLVVFPKALPARISPHRESLGGASSDSFCSSEPFLALRARPLPAASETPPTRRIYYCSSAYSPANRYASGRRVRAFP</sequence>
<accession>A0A4Q9M8D5</accession>
<dbReference type="Proteomes" id="UP000292957">
    <property type="component" value="Unassembled WGS sequence"/>
</dbReference>
<evidence type="ECO:0000313" key="1">
    <source>
        <dbReference type="EMBL" id="TBU21921.1"/>
    </source>
</evidence>
<organism evidence="1">
    <name type="scientific">Dichomitus squalens</name>
    <dbReference type="NCBI Taxonomy" id="114155"/>
    <lineage>
        <taxon>Eukaryota</taxon>
        <taxon>Fungi</taxon>
        <taxon>Dikarya</taxon>
        <taxon>Basidiomycota</taxon>
        <taxon>Agaricomycotina</taxon>
        <taxon>Agaricomycetes</taxon>
        <taxon>Polyporales</taxon>
        <taxon>Polyporaceae</taxon>
        <taxon>Dichomitus</taxon>
    </lineage>
</organism>